<feature type="compositionally biased region" description="Basic and acidic residues" evidence="5">
    <location>
        <begin position="353"/>
        <end position="365"/>
    </location>
</feature>
<dbReference type="PANTHER" id="PTHR43289">
    <property type="entry name" value="MITOGEN-ACTIVATED PROTEIN KINASE KINASE KINASE 20-RELATED"/>
    <property type="match status" value="1"/>
</dbReference>
<evidence type="ECO:0000313" key="7">
    <source>
        <dbReference type="EMBL" id="SET57678.1"/>
    </source>
</evidence>
<dbReference type="Pfam" id="PF00069">
    <property type="entry name" value="Pkinase"/>
    <property type="match status" value="1"/>
</dbReference>
<name>A0A1I0FI72_9BACT</name>
<keyword evidence="4" id="KW-0067">ATP-binding</keyword>
<dbReference type="Proteomes" id="UP000199181">
    <property type="component" value="Unassembled WGS sequence"/>
</dbReference>
<feature type="compositionally biased region" description="Pro residues" evidence="5">
    <location>
        <begin position="498"/>
        <end position="508"/>
    </location>
</feature>
<keyword evidence="3 7" id="KW-0418">Kinase</keyword>
<keyword evidence="2" id="KW-0547">Nucleotide-binding</keyword>
<keyword evidence="8" id="KW-1185">Reference proteome</keyword>
<evidence type="ECO:0000256" key="4">
    <source>
        <dbReference type="ARBA" id="ARBA00022840"/>
    </source>
</evidence>
<protein>
    <submittedName>
        <fullName evidence="7">Serine/threonine protein kinase</fullName>
    </submittedName>
</protein>
<dbReference type="GO" id="GO:0005524">
    <property type="term" value="F:ATP binding"/>
    <property type="evidence" value="ECO:0007669"/>
    <property type="project" value="UniProtKB-KW"/>
</dbReference>
<proteinExistence type="predicted"/>
<dbReference type="InterPro" id="IPR008266">
    <property type="entry name" value="Tyr_kinase_AS"/>
</dbReference>
<sequence>MGMKIGRYEILRKLAMGGMAEVFLAKVAGPLGFEKTLVLKRILPHLADEPTFVEMFLAEAKLAAHLTHPNIVQIFDFGEADNAYFLAMEYIDGPNLRTLIKRAITMEHPLHPAICAKIVAAACEGLAYAHDFRDPVTQNPMGLIHRDISPDNIMLSRQGAVKVADFGIAKAAGYGPQTQEGILKGKLAYMAPEQLKAAPLDRRADVYALGIVLYELLTRCKPFEATTDASLMRAILFEEFVPAQERRPDLPEPLQRILARAVARERDQRYPDCFALQTELERFVLSTGEPLSSFSVSRLITQLGLEPQENEPTPKREDRTLHTNALRAILEPVEQAESLTEPATPTPVGLLRPEVKTARHSKPELKAVSPGSESPRLPPPRTSAAAPPKKPSPPAPASSSEYMDDTAQFEASLRSSVRRRQWLLPTLLILTAAGGGSHYLWSHDALPFLPVASAAPESSAEETAPSAGEPDHTLSPNPSEGLFPSPQPITAQDLQPALAPPSPAPASEPSPEDKKPSPRTAPARNGLVDFRLASATRVFLNGQDVGVTPFMPLEIPEGRHTVRFINAGLDKDVTRTISVKAGRTYVLKYNLGKN</sequence>
<evidence type="ECO:0000259" key="6">
    <source>
        <dbReference type="PROSITE" id="PS50011"/>
    </source>
</evidence>
<dbReference type="AlphaFoldDB" id="A0A1I0FI72"/>
<evidence type="ECO:0000256" key="3">
    <source>
        <dbReference type="ARBA" id="ARBA00022777"/>
    </source>
</evidence>
<keyword evidence="7" id="KW-0723">Serine/threonine-protein kinase</keyword>
<organism evidence="7 8">
    <name type="scientific">Stigmatella erecta</name>
    <dbReference type="NCBI Taxonomy" id="83460"/>
    <lineage>
        <taxon>Bacteria</taxon>
        <taxon>Pseudomonadati</taxon>
        <taxon>Myxococcota</taxon>
        <taxon>Myxococcia</taxon>
        <taxon>Myxococcales</taxon>
        <taxon>Cystobacterineae</taxon>
        <taxon>Archangiaceae</taxon>
        <taxon>Stigmatella</taxon>
    </lineage>
</organism>
<dbReference type="PANTHER" id="PTHR43289:SF6">
    <property type="entry name" value="SERINE_THREONINE-PROTEIN KINASE NEKL-3"/>
    <property type="match status" value="1"/>
</dbReference>
<dbReference type="PROSITE" id="PS50011">
    <property type="entry name" value="PROTEIN_KINASE_DOM"/>
    <property type="match status" value="1"/>
</dbReference>
<dbReference type="CDD" id="cd14014">
    <property type="entry name" value="STKc_PknB_like"/>
    <property type="match status" value="1"/>
</dbReference>
<evidence type="ECO:0000256" key="5">
    <source>
        <dbReference type="SAM" id="MobiDB-lite"/>
    </source>
</evidence>
<dbReference type="InterPro" id="IPR000719">
    <property type="entry name" value="Prot_kinase_dom"/>
</dbReference>
<feature type="compositionally biased region" description="Low complexity" evidence="5">
    <location>
        <begin position="456"/>
        <end position="468"/>
    </location>
</feature>
<dbReference type="InterPro" id="IPR013229">
    <property type="entry name" value="PEGA"/>
</dbReference>
<dbReference type="EMBL" id="FOIJ01000003">
    <property type="protein sequence ID" value="SET57678.1"/>
    <property type="molecule type" value="Genomic_DNA"/>
</dbReference>
<feature type="region of interest" description="Disordered" evidence="5">
    <location>
        <begin position="332"/>
        <end position="404"/>
    </location>
</feature>
<feature type="region of interest" description="Disordered" evidence="5">
    <location>
        <begin position="456"/>
        <end position="525"/>
    </location>
</feature>
<dbReference type="GO" id="GO:0004674">
    <property type="term" value="F:protein serine/threonine kinase activity"/>
    <property type="evidence" value="ECO:0007669"/>
    <property type="project" value="UniProtKB-KW"/>
</dbReference>
<gene>
    <name evidence="7" type="ORF">SAMN05443639_103414</name>
</gene>
<dbReference type="Gene3D" id="3.30.200.20">
    <property type="entry name" value="Phosphorylase Kinase, domain 1"/>
    <property type="match status" value="1"/>
</dbReference>
<dbReference type="SUPFAM" id="SSF56112">
    <property type="entry name" value="Protein kinase-like (PK-like)"/>
    <property type="match status" value="1"/>
</dbReference>
<evidence type="ECO:0000256" key="1">
    <source>
        <dbReference type="ARBA" id="ARBA00022679"/>
    </source>
</evidence>
<keyword evidence="1" id="KW-0808">Transferase</keyword>
<evidence type="ECO:0000313" key="8">
    <source>
        <dbReference type="Proteomes" id="UP000199181"/>
    </source>
</evidence>
<evidence type="ECO:0000256" key="2">
    <source>
        <dbReference type="ARBA" id="ARBA00022741"/>
    </source>
</evidence>
<dbReference type="Pfam" id="PF08308">
    <property type="entry name" value="PEGA"/>
    <property type="match status" value="1"/>
</dbReference>
<dbReference type="Gene3D" id="1.10.510.10">
    <property type="entry name" value="Transferase(Phosphotransferase) domain 1"/>
    <property type="match status" value="1"/>
</dbReference>
<feature type="domain" description="Protein kinase" evidence="6">
    <location>
        <begin position="8"/>
        <end position="284"/>
    </location>
</feature>
<dbReference type="InterPro" id="IPR011009">
    <property type="entry name" value="Kinase-like_dom_sf"/>
</dbReference>
<accession>A0A1I0FI72</accession>
<reference evidence="8" key="1">
    <citation type="submission" date="2016-10" db="EMBL/GenBank/DDBJ databases">
        <authorList>
            <person name="Varghese N."/>
            <person name="Submissions S."/>
        </authorList>
    </citation>
    <scope>NUCLEOTIDE SEQUENCE [LARGE SCALE GENOMIC DNA]</scope>
    <source>
        <strain evidence="8">DSM 16858</strain>
    </source>
</reference>
<dbReference type="PROSITE" id="PS00109">
    <property type="entry name" value="PROTEIN_KINASE_TYR"/>
    <property type="match status" value="1"/>
</dbReference>